<organism evidence="1 2">
    <name type="scientific">Pantoea rodasii</name>
    <dbReference type="NCBI Taxonomy" id="1076549"/>
    <lineage>
        <taxon>Bacteria</taxon>
        <taxon>Pseudomonadati</taxon>
        <taxon>Pseudomonadota</taxon>
        <taxon>Gammaproteobacteria</taxon>
        <taxon>Enterobacterales</taxon>
        <taxon>Erwiniaceae</taxon>
        <taxon>Pantoea</taxon>
    </lineage>
</organism>
<dbReference type="InterPro" id="IPR012675">
    <property type="entry name" value="Beta-grasp_dom_sf"/>
</dbReference>
<dbReference type="Gene3D" id="3.10.20.30">
    <property type="match status" value="1"/>
</dbReference>
<evidence type="ECO:0000313" key="2">
    <source>
        <dbReference type="Proteomes" id="UP000030853"/>
    </source>
</evidence>
<protein>
    <submittedName>
        <fullName evidence="1">Thiamin biosynthesis protein sulfur carrier ThiS</fullName>
    </submittedName>
</protein>
<dbReference type="CDD" id="cd00565">
    <property type="entry name" value="Ubl_ThiS"/>
    <property type="match status" value="1"/>
</dbReference>
<gene>
    <name evidence="1" type="ORF">QU24_14940</name>
</gene>
<name>A0A0B1R807_9GAMM</name>
<dbReference type="PANTHER" id="PTHR34472">
    <property type="entry name" value="SULFUR CARRIER PROTEIN THIS"/>
    <property type="match status" value="1"/>
</dbReference>
<dbReference type="PANTHER" id="PTHR34472:SF1">
    <property type="entry name" value="SULFUR CARRIER PROTEIN THIS"/>
    <property type="match status" value="1"/>
</dbReference>
<reference evidence="1 2" key="1">
    <citation type="submission" date="2014-11" db="EMBL/GenBank/DDBJ databases">
        <title>Genome sequencing of Pantoea rodasii ND03.</title>
        <authorList>
            <person name="Muhamad Yunos N.Y."/>
            <person name="Chan K.-G."/>
        </authorList>
    </citation>
    <scope>NUCLEOTIDE SEQUENCE [LARGE SCALE GENOMIC DNA]</scope>
    <source>
        <strain evidence="1 2">ND03</strain>
    </source>
</reference>
<comment type="caution">
    <text evidence="1">The sequence shown here is derived from an EMBL/GenBank/DDBJ whole genome shotgun (WGS) entry which is preliminary data.</text>
</comment>
<evidence type="ECO:0000313" key="1">
    <source>
        <dbReference type="EMBL" id="KHJ67225.1"/>
    </source>
</evidence>
<dbReference type="InterPro" id="IPR003749">
    <property type="entry name" value="ThiS/MoaD-like"/>
</dbReference>
<dbReference type="Proteomes" id="UP000030853">
    <property type="component" value="Unassembled WGS sequence"/>
</dbReference>
<dbReference type="InterPro" id="IPR010035">
    <property type="entry name" value="Thi_S"/>
</dbReference>
<sequence>MNILLNGRAISTEATTLSELLIEQQIDAACVASAFNGMFVPKSQYTSQTLEEGCQLEVLSPMQGG</sequence>
<dbReference type="AlphaFoldDB" id="A0A0B1R807"/>
<proteinExistence type="predicted"/>
<dbReference type="EMBL" id="JTJJ01000054">
    <property type="protein sequence ID" value="KHJ67225.1"/>
    <property type="molecule type" value="Genomic_DNA"/>
</dbReference>
<dbReference type="InterPro" id="IPR016155">
    <property type="entry name" value="Mopterin_synth/thiamin_S_b"/>
</dbReference>
<accession>A0A0B1R807</accession>
<dbReference type="RefSeq" id="WP_039332536.1">
    <property type="nucleotide sequence ID" value="NZ_JTJJ01000054.1"/>
</dbReference>
<dbReference type="Pfam" id="PF02597">
    <property type="entry name" value="ThiS"/>
    <property type="match status" value="1"/>
</dbReference>
<dbReference type="SUPFAM" id="SSF54285">
    <property type="entry name" value="MoaD/ThiS"/>
    <property type="match status" value="1"/>
</dbReference>
<dbReference type="NCBIfam" id="TIGR01683">
    <property type="entry name" value="thiS"/>
    <property type="match status" value="1"/>
</dbReference>